<dbReference type="SMART" id="SM00298">
    <property type="entry name" value="CHROMO"/>
    <property type="match status" value="1"/>
</dbReference>
<evidence type="ECO:0000256" key="5">
    <source>
        <dbReference type="ARBA" id="ARBA00022840"/>
    </source>
</evidence>
<comment type="subcellular location">
    <subcellularLocation>
        <location evidence="1">Nucleus</location>
    </subcellularLocation>
</comment>
<gene>
    <name evidence="11" type="ORF">IWW39_005276</name>
</gene>
<dbReference type="GO" id="GO:0000785">
    <property type="term" value="C:chromatin"/>
    <property type="evidence" value="ECO:0007669"/>
    <property type="project" value="TreeGrafter"/>
</dbReference>
<dbReference type="SMART" id="SM00490">
    <property type="entry name" value="HELICc"/>
    <property type="match status" value="1"/>
</dbReference>
<dbReference type="InterPro" id="IPR016197">
    <property type="entry name" value="Chromo-like_dom_sf"/>
</dbReference>
<dbReference type="GO" id="GO:0003682">
    <property type="term" value="F:chromatin binding"/>
    <property type="evidence" value="ECO:0007669"/>
    <property type="project" value="TreeGrafter"/>
</dbReference>
<dbReference type="Gene3D" id="2.40.50.40">
    <property type="match status" value="1"/>
</dbReference>
<dbReference type="EMBL" id="JANBTX010000256">
    <property type="protein sequence ID" value="KAJ2683823.1"/>
    <property type="molecule type" value="Genomic_DNA"/>
</dbReference>
<evidence type="ECO:0000259" key="9">
    <source>
        <dbReference type="PROSITE" id="PS51192"/>
    </source>
</evidence>
<proteinExistence type="predicted"/>
<dbReference type="Gene3D" id="3.40.50.300">
    <property type="entry name" value="P-loop containing nucleotide triphosphate hydrolases"/>
    <property type="match status" value="1"/>
</dbReference>
<dbReference type="GO" id="GO:0005634">
    <property type="term" value="C:nucleus"/>
    <property type="evidence" value="ECO:0007669"/>
    <property type="project" value="UniProtKB-SubCell"/>
</dbReference>
<feature type="domain" description="Chromo" evidence="8">
    <location>
        <begin position="6"/>
        <end position="56"/>
    </location>
</feature>
<feature type="region of interest" description="Disordered" evidence="7">
    <location>
        <begin position="2005"/>
        <end position="2046"/>
    </location>
</feature>
<accession>A0A9W8GHW5</accession>
<evidence type="ECO:0000256" key="2">
    <source>
        <dbReference type="ARBA" id="ARBA00022737"/>
    </source>
</evidence>
<sequence>MPPHNFDVDRILGRRISLGSGTEYLVLWLEYTLADSSWEPSNLLNCGVKLQEFEQRCFELRVAQQGQSDVPAVDNYSNHGIVTLVDEGHEFMMDSDSGFEAPPEDFDFWSDQARSWEAPSAFIQPKEIELVTQFGNSQFAHERKHLGIELLTGSTAGKSGIEPDYHTTTKFGMAAGSSSRGGNCGEAARWFNLKSSTLAPKGSSSSRSSPTEVSRGTPVAVGRQVLDSSDEAEGSSSDSDRALIRGVKRRRTRAPASASSDSGVETPLTQRMAQLCSPPGSEAYVALHHGEGEALWQLGITRSVSQRIERERRFAKEALQRAATTPTPPRAGVSDVVAHGRVARRAEPPVAAPAREPTPPPARRITEQQECCMCQLDVRADKWACIECGLCFHRNCYQSLVTRLGADPEYLSALDDYDDDDDFVCRFCSLHSRRTPQQFLTWRGTTSSDRVNMQAVDFLVKWKGVAYRHLDWVPFVWLNAQPDFRKKCVALKLMVIGTPEPPLLENTFKQEHLVPAGIIGVKPCTANMSRQRLAKLRDDPPVGVPEDMWGLYTGCESVWVVWRSLNISEATWEAPPNPNDAGSDYHAWHAEYVAWQQAENVSLQRQLQLAKKSRRAGVAEFKQQPEFIRGGTLYPYQLEGANWMWQKWNRQQSFVLADEMGLGKTVQVISFLLMIFHSTLPTPSSDPNYGTFPFLIVVPSSLVSNWAQELRTWAPELVVAQLSGIAGDREIELEHSIFRRASGTKRRDLRCHVVLASYEAVGQQAGIRELTSCITWQVIVYDEGHRLRNSLTKTYKALSVFNARMRAVLTGTPMQNDLQELFNVLSFIDPDNKRMLDKLKGLLGDGSSADVASIGEPLKKYFLRRTKADVPCLVPAKHEVLVPVSMTCLQRELYRATLSKNVQLLQSIAVALHRDRQGGAGDRVGSKSLNNVLLEVRQIVSHPYLLDNVEPAFDSKEETQAQLIAAGGKLRFLHALLPELRRRGHRVLVFTQFKRTLDVLEDYLAGEGIGCVRIDGDTPPLLRQAVVNEFNEPGSPLLVFLASTRTGGTGLNLTSANVVIIYDCDFNPQADVQAIGRAHRIGQSKPVIVLKLVTENSAEERIVRRATNKLLLSQKIVGSLSGKKPAEPVAAVPQIEMEADLRCDARTLFDEAAESHADDRAIVYDSKRVVALLDQCQAELAAEGARLAASGAASGLAAGVSRVWAMNRDGRLDDVAEDAASEVSVDSGAADVWARLLEQKSVGGPADGDAEMADVEGSGPRLRARKQKVDYGAAADDAMDAGDDDEYVEAPAPSVGETTAVHPNELAAVVTAHIDGILANYRGSVRYDGQNRPPNWDELILRACGDLCQPAPQPGEVQWTAPVLFFAMLTDLRLARGARLPPQPRQYEPCLLCRAPSHGSGYCPRICDPRLIASVARIKGLPDYWAHQAFHRFIAWYSHQYIWFVLGDPRGQAVNEQNKRMYPSYTCSAETYCRNIRAERRSKEAARLRVVVDEARRRAMVEIGTTLALSAAEGRSSVDICEDVGRSMAVSSGFRPLSLETDLGSPMYSQLLAGANTQGDSLPTDVAALGPEHLATLLKARSKLAAFYLQMRAIAQSLISAGLTGEGRVPAALIRAAEQVRLLALHGRRIEGRINELRETLPAADFDRIVADTTLDRPPGAQASMGVDAPASEAMAVDGTPEPIAEVPEPSADSGELRAGRLSSDSVVPSAGEFDESGGAHGVRLAVGKLFQAQCLIAGRARGSEPGEGTKRALMAALSEARAVNLRELERAAMARPALHGILPAVRRLAELEADPSAAAAEKDAEMSASLRELVKWVKGNVCDVRSVVPTNSGYGVDIALAEPLNSPVASAPLAGPVQQPQAPPTTRVVHSAASAQSASGPSLPTTHAAIASASACVSSGPTLSAQAMPRVQQPAPLRGRPVAQPTPSMPLPVANAVLADSRRGSLTANALGLVASSSPLPVQPRPVPSRLHVPAPYGGQIINTSSSPDSTPPLPPPQVCYRPPMPPSLGGSMSANPLRHSPAAGMPMPQSQFHGQPPPMRRPSTSDLAMGLSQGYLTSLQSVSRPGVRPVLHNGQPQHPMPPLGFHQVSAGMVRQVTPQQLAMMAQQQQHYYQSQATQLVTPISGNYEPVSGQMDAYNRQLMAAPWQMMPAQPMYSESGIVAASSDMSCVICNDPVHPTACCPFSGNISHLTRRRMAVEESTAIPPNMRDSMLDTIDKYMRNALNQR</sequence>
<dbReference type="GO" id="GO:0042393">
    <property type="term" value="F:histone binding"/>
    <property type="evidence" value="ECO:0007669"/>
    <property type="project" value="TreeGrafter"/>
</dbReference>
<keyword evidence="5" id="KW-0067">ATP-binding</keyword>
<feature type="domain" description="Helicase C-terminal" evidence="10">
    <location>
        <begin position="972"/>
        <end position="1124"/>
    </location>
</feature>
<dbReference type="OrthoDB" id="5857104at2759"/>
<evidence type="ECO:0000313" key="11">
    <source>
        <dbReference type="EMBL" id="KAJ2683823.1"/>
    </source>
</evidence>
<dbReference type="InterPro" id="IPR001650">
    <property type="entry name" value="Helicase_C-like"/>
</dbReference>
<dbReference type="CDD" id="cd00024">
    <property type="entry name" value="CD_CSD"/>
    <property type="match status" value="1"/>
</dbReference>
<evidence type="ECO:0000259" key="8">
    <source>
        <dbReference type="PROSITE" id="PS50013"/>
    </source>
</evidence>
<dbReference type="Pfam" id="PF00271">
    <property type="entry name" value="Helicase_C"/>
    <property type="match status" value="1"/>
</dbReference>
<dbReference type="Pfam" id="PF00176">
    <property type="entry name" value="SNF2-rel_dom"/>
    <property type="match status" value="1"/>
</dbReference>
<evidence type="ECO:0000256" key="7">
    <source>
        <dbReference type="SAM" id="MobiDB-lite"/>
    </source>
</evidence>
<keyword evidence="3" id="KW-0547">Nucleotide-binding</keyword>
<keyword evidence="6" id="KW-0539">Nucleus</keyword>
<dbReference type="SUPFAM" id="SSF52540">
    <property type="entry name" value="P-loop containing nucleoside triphosphate hydrolases"/>
    <property type="match status" value="2"/>
</dbReference>
<evidence type="ECO:0000259" key="10">
    <source>
        <dbReference type="PROSITE" id="PS51194"/>
    </source>
</evidence>
<dbReference type="Gene3D" id="3.40.50.10810">
    <property type="entry name" value="Tandem AAA-ATPase domain"/>
    <property type="match status" value="1"/>
</dbReference>
<dbReference type="InterPro" id="IPR023780">
    <property type="entry name" value="Chromo_domain"/>
</dbReference>
<feature type="region of interest" description="Disordered" evidence="7">
    <location>
        <begin position="1854"/>
        <end position="1885"/>
    </location>
</feature>
<reference evidence="11" key="1">
    <citation type="submission" date="2022-07" db="EMBL/GenBank/DDBJ databases">
        <title>Phylogenomic reconstructions and comparative analyses of Kickxellomycotina fungi.</title>
        <authorList>
            <person name="Reynolds N.K."/>
            <person name="Stajich J.E."/>
            <person name="Barry K."/>
            <person name="Grigoriev I.V."/>
            <person name="Crous P."/>
            <person name="Smith M.E."/>
        </authorList>
    </citation>
    <scope>NUCLEOTIDE SEQUENCE</scope>
    <source>
        <strain evidence="11">CBS 109367</strain>
    </source>
</reference>
<dbReference type="InterPro" id="IPR049730">
    <property type="entry name" value="SNF2/RAD54-like_C"/>
</dbReference>
<dbReference type="GO" id="GO:0140658">
    <property type="term" value="F:ATP-dependent chromatin remodeler activity"/>
    <property type="evidence" value="ECO:0007669"/>
    <property type="project" value="TreeGrafter"/>
</dbReference>
<dbReference type="PANTHER" id="PTHR45623:SF17">
    <property type="entry name" value="CHROMODOMAIN-HELICASE-DNA-BINDING PROTEIN 3-RELATED"/>
    <property type="match status" value="1"/>
</dbReference>
<keyword evidence="2" id="KW-0677">Repeat</keyword>
<evidence type="ECO:0000256" key="6">
    <source>
        <dbReference type="ARBA" id="ARBA00023242"/>
    </source>
</evidence>
<dbReference type="GO" id="GO:0003677">
    <property type="term" value="F:DNA binding"/>
    <property type="evidence" value="ECO:0007669"/>
    <property type="project" value="TreeGrafter"/>
</dbReference>
<feature type="domain" description="Helicase ATP-binding" evidence="9">
    <location>
        <begin position="645"/>
        <end position="831"/>
    </location>
</feature>
<dbReference type="InterPro" id="IPR000953">
    <property type="entry name" value="Chromo/chromo_shadow_dom"/>
</dbReference>
<dbReference type="SUPFAM" id="SSF54160">
    <property type="entry name" value="Chromo domain-like"/>
    <property type="match status" value="2"/>
</dbReference>
<evidence type="ECO:0000313" key="12">
    <source>
        <dbReference type="Proteomes" id="UP001151516"/>
    </source>
</evidence>
<comment type="caution">
    <text evidence="11">The sequence shown here is derived from an EMBL/GenBank/DDBJ whole genome shotgun (WGS) entry which is preliminary data.</text>
</comment>
<dbReference type="CDD" id="cd17919">
    <property type="entry name" value="DEXHc_Snf"/>
    <property type="match status" value="1"/>
</dbReference>
<keyword evidence="4" id="KW-0378">Hydrolase</keyword>
<keyword evidence="12" id="KW-1185">Reference proteome</keyword>
<dbReference type="InterPro" id="IPR014001">
    <property type="entry name" value="Helicase_ATP-bd"/>
</dbReference>
<dbReference type="InterPro" id="IPR000330">
    <property type="entry name" value="SNF2_N"/>
</dbReference>
<dbReference type="PANTHER" id="PTHR45623">
    <property type="entry name" value="CHROMODOMAIN-HELICASE-DNA-BINDING PROTEIN 3-RELATED-RELATED"/>
    <property type="match status" value="1"/>
</dbReference>
<feature type="region of interest" description="Disordered" evidence="7">
    <location>
        <begin position="198"/>
        <end position="266"/>
    </location>
</feature>
<dbReference type="GO" id="GO:0005524">
    <property type="term" value="F:ATP binding"/>
    <property type="evidence" value="ECO:0007669"/>
    <property type="project" value="UniProtKB-KW"/>
</dbReference>
<name>A0A9W8GHW5_9FUNG</name>
<feature type="region of interest" description="Disordered" evidence="7">
    <location>
        <begin position="1681"/>
        <end position="1718"/>
    </location>
</feature>
<dbReference type="GO" id="GO:0016887">
    <property type="term" value="F:ATP hydrolysis activity"/>
    <property type="evidence" value="ECO:0007669"/>
    <property type="project" value="TreeGrafter"/>
</dbReference>
<dbReference type="CDD" id="cd18793">
    <property type="entry name" value="SF2_C_SNF"/>
    <property type="match status" value="1"/>
</dbReference>
<dbReference type="PROSITE" id="PS51192">
    <property type="entry name" value="HELICASE_ATP_BIND_1"/>
    <property type="match status" value="1"/>
</dbReference>
<dbReference type="Proteomes" id="UP001151516">
    <property type="component" value="Unassembled WGS sequence"/>
</dbReference>
<dbReference type="InterPro" id="IPR038718">
    <property type="entry name" value="SNF2-like_sf"/>
</dbReference>
<dbReference type="SMART" id="SM00487">
    <property type="entry name" value="DEXDc"/>
    <property type="match status" value="1"/>
</dbReference>
<evidence type="ECO:0000256" key="3">
    <source>
        <dbReference type="ARBA" id="ARBA00022741"/>
    </source>
</evidence>
<evidence type="ECO:0000256" key="1">
    <source>
        <dbReference type="ARBA" id="ARBA00004123"/>
    </source>
</evidence>
<evidence type="ECO:0000256" key="4">
    <source>
        <dbReference type="ARBA" id="ARBA00022801"/>
    </source>
</evidence>
<organism evidence="11 12">
    <name type="scientific">Coemansia spiralis</name>
    <dbReference type="NCBI Taxonomy" id="417178"/>
    <lineage>
        <taxon>Eukaryota</taxon>
        <taxon>Fungi</taxon>
        <taxon>Fungi incertae sedis</taxon>
        <taxon>Zoopagomycota</taxon>
        <taxon>Kickxellomycotina</taxon>
        <taxon>Kickxellomycetes</taxon>
        <taxon>Kickxellales</taxon>
        <taxon>Kickxellaceae</taxon>
        <taxon>Coemansia</taxon>
    </lineage>
</organism>
<dbReference type="PROSITE" id="PS50013">
    <property type="entry name" value="CHROMO_2"/>
    <property type="match status" value="1"/>
</dbReference>
<protein>
    <submittedName>
        <fullName evidence="11">Uncharacterized protein</fullName>
    </submittedName>
</protein>
<dbReference type="InterPro" id="IPR027417">
    <property type="entry name" value="P-loop_NTPase"/>
</dbReference>
<dbReference type="Pfam" id="PF00385">
    <property type="entry name" value="Chromo"/>
    <property type="match status" value="1"/>
</dbReference>
<dbReference type="PROSITE" id="PS51194">
    <property type="entry name" value="HELICASE_CTER"/>
    <property type="match status" value="1"/>
</dbReference>